<dbReference type="AlphaFoldDB" id="A0A2T0UKA4"/>
<evidence type="ECO:0000259" key="1">
    <source>
        <dbReference type="Pfam" id="PF13472"/>
    </source>
</evidence>
<dbReference type="Proteomes" id="UP000237822">
    <property type="component" value="Unassembled WGS sequence"/>
</dbReference>
<dbReference type="EMBL" id="PVTI01000012">
    <property type="protein sequence ID" value="PRY58257.1"/>
    <property type="molecule type" value="Genomic_DNA"/>
</dbReference>
<dbReference type="Gene3D" id="3.40.50.1110">
    <property type="entry name" value="SGNH hydrolase"/>
    <property type="match status" value="1"/>
</dbReference>
<accession>A0A2T0UKA4</accession>
<evidence type="ECO:0000313" key="2">
    <source>
        <dbReference type="EMBL" id="PRY58257.1"/>
    </source>
</evidence>
<keyword evidence="3" id="KW-1185">Reference proteome</keyword>
<feature type="domain" description="SGNH hydrolase-type esterase" evidence="1">
    <location>
        <begin position="6"/>
        <end position="177"/>
    </location>
</feature>
<dbReference type="PANTHER" id="PTHR43784:SF2">
    <property type="entry name" value="GDSL-LIKE LIPASE_ACYLHYDROLASE, PUTATIVE (AFU_ORTHOLOGUE AFUA_2G00820)-RELATED"/>
    <property type="match status" value="1"/>
</dbReference>
<protein>
    <submittedName>
        <fullName evidence="2">Lysophospholipase L1-like esterase</fullName>
    </submittedName>
</protein>
<dbReference type="CDD" id="cd01832">
    <property type="entry name" value="SGNH_hydrolase_like_1"/>
    <property type="match status" value="1"/>
</dbReference>
<dbReference type="PANTHER" id="PTHR43784">
    <property type="entry name" value="GDSL-LIKE LIPASE/ACYLHYDROLASE, PUTATIVE (AFU_ORTHOLOGUE AFUA_2G00820)-RELATED"/>
    <property type="match status" value="1"/>
</dbReference>
<proteinExistence type="predicted"/>
<sequence>MARFVALGDSLTEGVGDPHPAWPNGLRGWADLVAARLAALDATSDYANLALRGKTARDVAAEQLPTALELRPDVVTVWAGGNDILRPVMRLDDVLAPLDEVLAHLAAVATVVVFTGFEVSGSPVLRPVRARVRALNAGLREMAAHHGAVVADVSGRQTWQDTRLWAADRVHPSALGHLRLASEVSQLLGLAASSEPPPLDPVPRRRPARLLADEVEWWRVHAAPHIARWATRASRREHVAPKWAVPVRPAESLPWTGSDHVSPACSANPR</sequence>
<dbReference type="InterPro" id="IPR053140">
    <property type="entry name" value="GDSL_Rv0518-like"/>
</dbReference>
<name>A0A2T0UKA4_9MICO</name>
<evidence type="ECO:0000313" key="3">
    <source>
        <dbReference type="Proteomes" id="UP000237822"/>
    </source>
</evidence>
<reference evidence="2 3" key="1">
    <citation type="submission" date="2018-03" db="EMBL/GenBank/DDBJ databases">
        <title>Genomic Encyclopedia of Archaeal and Bacterial Type Strains, Phase II (KMG-II): from individual species to whole genera.</title>
        <authorList>
            <person name="Goeker M."/>
        </authorList>
    </citation>
    <scope>NUCLEOTIDE SEQUENCE [LARGE SCALE GENOMIC DNA]</scope>
    <source>
        <strain evidence="2 3">ATCC BAA-1496</strain>
    </source>
</reference>
<gene>
    <name evidence="2" type="ORF">BCF74_11274</name>
</gene>
<dbReference type="SUPFAM" id="SSF52266">
    <property type="entry name" value="SGNH hydrolase"/>
    <property type="match status" value="1"/>
</dbReference>
<comment type="caution">
    <text evidence="2">The sequence shown here is derived from an EMBL/GenBank/DDBJ whole genome shotgun (WGS) entry which is preliminary data.</text>
</comment>
<dbReference type="Pfam" id="PF13472">
    <property type="entry name" value="Lipase_GDSL_2"/>
    <property type="match status" value="1"/>
</dbReference>
<organism evidence="2 3">
    <name type="scientific">Knoellia remsis</name>
    <dbReference type="NCBI Taxonomy" id="407159"/>
    <lineage>
        <taxon>Bacteria</taxon>
        <taxon>Bacillati</taxon>
        <taxon>Actinomycetota</taxon>
        <taxon>Actinomycetes</taxon>
        <taxon>Micrococcales</taxon>
        <taxon>Intrasporangiaceae</taxon>
        <taxon>Knoellia</taxon>
    </lineage>
</organism>
<dbReference type="InterPro" id="IPR036514">
    <property type="entry name" value="SGNH_hydro_sf"/>
</dbReference>
<dbReference type="InterPro" id="IPR013830">
    <property type="entry name" value="SGNH_hydro"/>
</dbReference>
<dbReference type="RefSeq" id="WP_170070191.1">
    <property type="nucleotide sequence ID" value="NZ_PVTI01000012.1"/>
</dbReference>